<dbReference type="InterPro" id="IPR020103">
    <property type="entry name" value="PsdUridine_synth_cat_dom_sf"/>
</dbReference>
<proteinExistence type="predicted"/>
<dbReference type="InterPro" id="IPR006224">
    <property type="entry name" value="PsdUridine_synth_RluA-like_CS"/>
</dbReference>
<dbReference type="GO" id="GO:0000455">
    <property type="term" value="P:enzyme-directed rRNA pseudouridine synthesis"/>
    <property type="evidence" value="ECO:0007669"/>
    <property type="project" value="TreeGrafter"/>
</dbReference>
<dbReference type="SUPFAM" id="SSF55120">
    <property type="entry name" value="Pseudouridine synthase"/>
    <property type="match status" value="1"/>
</dbReference>
<dbReference type="GO" id="GO:0003723">
    <property type="term" value="F:RNA binding"/>
    <property type="evidence" value="ECO:0007669"/>
    <property type="project" value="InterPro"/>
</dbReference>
<dbReference type="EMBL" id="SMTF01000017">
    <property type="protein sequence ID" value="TDK21098.1"/>
    <property type="molecule type" value="Genomic_DNA"/>
</dbReference>
<accession>A0A4R5TNE2</accession>
<dbReference type="RefSeq" id="WP_133323490.1">
    <property type="nucleotide sequence ID" value="NZ_SMTF01000017.1"/>
</dbReference>
<dbReference type="PANTHER" id="PTHR21600:SF84">
    <property type="entry name" value="PSEUDOURIDINE SYNTHASE RSUA_RLUA-LIKE DOMAIN-CONTAINING PROTEIN"/>
    <property type="match status" value="1"/>
</dbReference>
<protein>
    <submittedName>
        <fullName evidence="2">Pseudouridine synthase</fullName>
    </submittedName>
</protein>
<dbReference type="InterPro" id="IPR050188">
    <property type="entry name" value="RluA_PseudoU_synthase"/>
</dbReference>
<dbReference type="InterPro" id="IPR006145">
    <property type="entry name" value="PsdUridine_synth_RsuA/RluA"/>
</dbReference>
<name>A0A4R5TNE2_9GAMM</name>
<dbReference type="PANTHER" id="PTHR21600">
    <property type="entry name" value="MITOCHONDRIAL RNA PSEUDOURIDINE SYNTHASE"/>
    <property type="match status" value="1"/>
</dbReference>
<comment type="caution">
    <text evidence="2">The sequence shown here is derived from an EMBL/GenBank/DDBJ whole genome shotgun (WGS) entry which is preliminary data.</text>
</comment>
<keyword evidence="3" id="KW-1185">Reference proteome</keyword>
<organism evidence="2 3">
    <name type="scientific">Luteimonas aestuarii</name>
    <dbReference type="NCBI Taxonomy" id="453837"/>
    <lineage>
        <taxon>Bacteria</taxon>
        <taxon>Pseudomonadati</taxon>
        <taxon>Pseudomonadota</taxon>
        <taxon>Gammaproteobacteria</taxon>
        <taxon>Lysobacterales</taxon>
        <taxon>Lysobacteraceae</taxon>
        <taxon>Luteimonas</taxon>
    </lineage>
</organism>
<reference evidence="2 3" key="1">
    <citation type="submission" date="2019-03" db="EMBL/GenBank/DDBJ databases">
        <title>Luteimonas zhaokaii sp.nov., isolated from the rectal contents of Plateau pika in Yushu, Qinghai Province, China.</title>
        <authorList>
            <person name="Zhang G."/>
        </authorList>
    </citation>
    <scope>NUCLEOTIDE SEQUENCE [LARGE SCALE GENOMIC DNA]</scope>
    <source>
        <strain evidence="2 3">B9</strain>
    </source>
</reference>
<dbReference type="OrthoDB" id="9807829at2"/>
<dbReference type="Gene3D" id="3.30.2350.10">
    <property type="entry name" value="Pseudouridine synthase"/>
    <property type="match status" value="1"/>
</dbReference>
<dbReference type="PROSITE" id="PS01129">
    <property type="entry name" value="PSI_RLU"/>
    <property type="match status" value="1"/>
</dbReference>
<evidence type="ECO:0000313" key="2">
    <source>
        <dbReference type="EMBL" id="TDK21098.1"/>
    </source>
</evidence>
<evidence type="ECO:0000259" key="1">
    <source>
        <dbReference type="Pfam" id="PF00849"/>
    </source>
</evidence>
<gene>
    <name evidence="2" type="ORF">E2F46_15495</name>
</gene>
<dbReference type="Pfam" id="PF00849">
    <property type="entry name" value="PseudoU_synth_2"/>
    <property type="match status" value="1"/>
</dbReference>
<dbReference type="AlphaFoldDB" id="A0A4R5TNE2"/>
<dbReference type="GO" id="GO:0009982">
    <property type="term" value="F:pseudouridine synthase activity"/>
    <property type="evidence" value="ECO:0007669"/>
    <property type="project" value="InterPro"/>
</dbReference>
<sequence length="308" mass="33809">MGSARRRPPAIDGVGASRFQVPPGPSATVLDALCAAFPAIPASQWRERFARGHVLDADGHPLPANAAARAGLELHYYRDVPDEPLIVGEARVLHRDAHLLVADKPHFLPVVPAGRFVRDTLLARLVRQTGIDTLVPLHRIDRATAGLVLFSVEPRTRDAYQALFRERRIRKRYAALAPALPGRSFPLTHCSRIVRGEPFFRMREVDGEPNSETRIEVLSRDAAHWRYALEPVTGRKHQLRVHMASLGAPILGDPLYPDLDETALAQDGAPLQLLAQSLAFEDPLDGTAQCFESEQSLFAPSPPGRGPG</sequence>
<feature type="domain" description="Pseudouridine synthase RsuA/RluA-like" evidence="1">
    <location>
        <begin position="98"/>
        <end position="245"/>
    </location>
</feature>
<dbReference type="Proteomes" id="UP000294796">
    <property type="component" value="Unassembled WGS sequence"/>
</dbReference>
<dbReference type="GO" id="GO:0140098">
    <property type="term" value="F:catalytic activity, acting on RNA"/>
    <property type="evidence" value="ECO:0007669"/>
    <property type="project" value="UniProtKB-ARBA"/>
</dbReference>
<evidence type="ECO:0000313" key="3">
    <source>
        <dbReference type="Proteomes" id="UP000294796"/>
    </source>
</evidence>